<sequence>MGKWKDYYYFKRLYINSIKSIFSKLSSHLRFKSEGHKNELVNLYKDTQSFGEYEDIRVMWKMIQTQSSTPRCTCTVKWTNRSSYWILCFRPT</sequence>
<evidence type="ECO:0000313" key="2">
    <source>
        <dbReference type="Proteomes" id="UP000257109"/>
    </source>
</evidence>
<dbReference type="AlphaFoldDB" id="A0A371HWI4"/>
<comment type="caution">
    <text evidence="1">The sequence shown here is derived from an EMBL/GenBank/DDBJ whole genome shotgun (WGS) entry which is preliminary data.</text>
</comment>
<protein>
    <submittedName>
        <fullName evidence="1">Uncharacterized protein</fullName>
    </submittedName>
</protein>
<evidence type="ECO:0000313" key="1">
    <source>
        <dbReference type="EMBL" id="RDY07149.1"/>
    </source>
</evidence>
<organism evidence="1 2">
    <name type="scientific">Mucuna pruriens</name>
    <name type="common">Velvet bean</name>
    <name type="synonym">Dolichos pruriens</name>
    <dbReference type="NCBI Taxonomy" id="157652"/>
    <lineage>
        <taxon>Eukaryota</taxon>
        <taxon>Viridiplantae</taxon>
        <taxon>Streptophyta</taxon>
        <taxon>Embryophyta</taxon>
        <taxon>Tracheophyta</taxon>
        <taxon>Spermatophyta</taxon>
        <taxon>Magnoliopsida</taxon>
        <taxon>eudicotyledons</taxon>
        <taxon>Gunneridae</taxon>
        <taxon>Pentapetalae</taxon>
        <taxon>rosids</taxon>
        <taxon>fabids</taxon>
        <taxon>Fabales</taxon>
        <taxon>Fabaceae</taxon>
        <taxon>Papilionoideae</taxon>
        <taxon>50 kb inversion clade</taxon>
        <taxon>NPAAA clade</taxon>
        <taxon>indigoferoid/millettioid clade</taxon>
        <taxon>Phaseoleae</taxon>
        <taxon>Mucuna</taxon>
    </lineage>
</organism>
<name>A0A371HWI4_MUCPR</name>
<reference evidence="1" key="1">
    <citation type="submission" date="2018-05" db="EMBL/GenBank/DDBJ databases">
        <title>Draft genome of Mucuna pruriens seed.</title>
        <authorList>
            <person name="Nnadi N.E."/>
            <person name="Vos R."/>
            <person name="Hasami M.H."/>
            <person name="Devisetty U.K."/>
            <person name="Aguiy J.C."/>
        </authorList>
    </citation>
    <scope>NUCLEOTIDE SEQUENCE [LARGE SCALE GENOMIC DNA]</scope>
    <source>
        <strain evidence="1">JCA_2017</strain>
    </source>
</reference>
<gene>
    <name evidence="1" type="ORF">CR513_08774</name>
</gene>
<dbReference type="EMBL" id="QJKJ01001536">
    <property type="protein sequence ID" value="RDY07149.1"/>
    <property type="molecule type" value="Genomic_DNA"/>
</dbReference>
<proteinExistence type="predicted"/>
<feature type="non-terminal residue" evidence="1">
    <location>
        <position position="1"/>
    </location>
</feature>
<dbReference type="Proteomes" id="UP000257109">
    <property type="component" value="Unassembled WGS sequence"/>
</dbReference>
<dbReference type="OrthoDB" id="1620383at2759"/>
<keyword evidence="2" id="KW-1185">Reference proteome</keyword>
<accession>A0A371HWI4</accession>